<reference evidence="1 2" key="1">
    <citation type="submission" date="2019-05" db="EMBL/GenBank/DDBJ databases">
        <title>Another draft genome of Portunus trituberculatus and its Hox gene families provides insights of decapod evolution.</title>
        <authorList>
            <person name="Jeong J.-H."/>
            <person name="Song I."/>
            <person name="Kim S."/>
            <person name="Choi T."/>
            <person name="Kim D."/>
            <person name="Ryu S."/>
            <person name="Kim W."/>
        </authorList>
    </citation>
    <scope>NUCLEOTIDE SEQUENCE [LARGE SCALE GENOMIC DNA]</scope>
    <source>
        <tissue evidence="1">Muscle</tissue>
    </source>
</reference>
<evidence type="ECO:0000313" key="2">
    <source>
        <dbReference type="Proteomes" id="UP000324222"/>
    </source>
</evidence>
<organism evidence="1 2">
    <name type="scientific">Portunus trituberculatus</name>
    <name type="common">Swimming crab</name>
    <name type="synonym">Neptunus trituberculatus</name>
    <dbReference type="NCBI Taxonomy" id="210409"/>
    <lineage>
        <taxon>Eukaryota</taxon>
        <taxon>Metazoa</taxon>
        <taxon>Ecdysozoa</taxon>
        <taxon>Arthropoda</taxon>
        <taxon>Crustacea</taxon>
        <taxon>Multicrustacea</taxon>
        <taxon>Malacostraca</taxon>
        <taxon>Eumalacostraca</taxon>
        <taxon>Eucarida</taxon>
        <taxon>Decapoda</taxon>
        <taxon>Pleocyemata</taxon>
        <taxon>Brachyura</taxon>
        <taxon>Eubrachyura</taxon>
        <taxon>Portunoidea</taxon>
        <taxon>Portunidae</taxon>
        <taxon>Portuninae</taxon>
        <taxon>Portunus</taxon>
    </lineage>
</organism>
<dbReference type="Proteomes" id="UP000324222">
    <property type="component" value="Unassembled WGS sequence"/>
</dbReference>
<proteinExistence type="predicted"/>
<gene>
    <name evidence="1" type="ORF">E2C01_072147</name>
</gene>
<accession>A0A5B7I700</accession>
<comment type="caution">
    <text evidence="1">The sequence shown here is derived from an EMBL/GenBank/DDBJ whole genome shotgun (WGS) entry which is preliminary data.</text>
</comment>
<sequence length="95" mass="10666">MWEQSAVIIVFAVSNMATLQNTPMLLCSYISMSTLAQSQARHWWRGCSAWCLGLYGSDGRGGGAARGLVFSERQVRVDAQLFLTLLRELYIDEDF</sequence>
<evidence type="ECO:0000313" key="1">
    <source>
        <dbReference type="EMBL" id="MPC77686.1"/>
    </source>
</evidence>
<dbReference type="EMBL" id="VSRR010046492">
    <property type="protein sequence ID" value="MPC77686.1"/>
    <property type="molecule type" value="Genomic_DNA"/>
</dbReference>
<keyword evidence="2" id="KW-1185">Reference proteome</keyword>
<protein>
    <submittedName>
        <fullName evidence="1">Uncharacterized protein</fullName>
    </submittedName>
</protein>
<name>A0A5B7I700_PORTR</name>
<dbReference type="AlphaFoldDB" id="A0A5B7I700"/>